<dbReference type="InterPro" id="IPR006027">
    <property type="entry name" value="NusB_RsmB_TIM44"/>
</dbReference>
<evidence type="ECO:0000256" key="10">
    <source>
        <dbReference type="ARBA" id="ARBA00030399"/>
    </source>
</evidence>
<keyword evidence="16" id="KW-1185">Reference proteome</keyword>
<evidence type="ECO:0000256" key="9">
    <source>
        <dbReference type="ARBA" id="ARBA00022884"/>
    </source>
</evidence>
<feature type="binding site" evidence="13">
    <location>
        <position position="320"/>
    </location>
    <ligand>
        <name>S-adenosyl-L-methionine</name>
        <dbReference type="ChEBI" id="CHEBI:59789"/>
    </ligand>
</feature>
<feature type="binding site" evidence="13">
    <location>
        <begin position="253"/>
        <end position="259"/>
    </location>
    <ligand>
        <name>S-adenosyl-L-methionine</name>
        <dbReference type="ChEBI" id="CHEBI:59789"/>
    </ligand>
</feature>
<gene>
    <name evidence="15" type="primary">rsmB</name>
    <name evidence="15" type="ORF">SKUN_001088</name>
</gene>
<keyword evidence="8 13" id="KW-0949">S-adenosyl-L-methionine</keyword>
<dbReference type="PATRIC" id="fig|273035.7.peg.1344"/>
<evidence type="ECO:0000256" key="8">
    <source>
        <dbReference type="ARBA" id="ARBA00022691"/>
    </source>
</evidence>
<keyword evidence="7 13" id="KW-0808">Transferase</keyword>
<evidence type="ECO:0000256" key="11">
    <source>
        <dbReference type="ARBA" id="ARBA00031088"/>
    </source>
</evidence>
<dbReference type="InterPro" id="IPR029063">
    <property type="entry name" value="SAM-dependent_MTases_sf"/>
</dbReference>
<evidence type="ECO:0000259" key="14">
    <source>
        <dbReference type="PROSITE" id="PS51686"/>
    </source>
</evidence>
<dbReference type="InterPro" id="IPR035926">
    <property type="entry name" value="NusB-like_sf"/>
</dbReference>
<protein>
    <recommendedName>
        <fullName evidence="3">16S rRNA (cytosine(967)-C(5))-methyltransferase</fullName>
        <ecNumber evidence="3">2.1.1.176</ecNumber>
    </recommendedName>
    <alternativeName>
        <fullName evidence="10">16S rRNA m5C967 methyltransferase</fullName>
    </alternativeName>
    <alternativeName>
        <fullName evidence="11">rRNA (cytosine-C(5)-)-methyltransferase RsmB</fullName>
    </alternativeName>
</protein>
<dbReference type="Pfam" id="PF01189">
    <property type="entry name" value="Methyltr_RsmB-F"/>
    <property type="match status" value="1"/>
</dbReference>
<dbReference type="InterPro" id="IPR049560">
    <property type="entry name" value="MeTrfase_RsmB-F_NOP2_cat"/>
</dbReference>
<dbReference type="SUPFAM" id="SSF48013">
    <property type="entry name" value="NusB-like"/>
    <property type="match status" value="1"/>
</dbReference>
<keyword evidence="6 13" id="KW-0489">Methyltransferase</keyword>
<dbReference type="EC" id="2.1.1.176" evidence="3"/>
<evidence type="ECO:0000256" key="12">
    <source>
        <dbReference type="ARBA" id="ARBA00047283"/>
    </source>
</evidence>
<dbReference type="InterPro" id="IPR004573">
    <property type="entry name" value="rRNA_ssu_MeTfrase_B"/>
</dbReference>
<sequence>MQAREIAWNILWKIFAKNKFSNHLLSNIVEQNDDFTDQDKTLIYRIVYGTLKNKLYLEYIANQFIESKKTNQKLQVLLWMSIYQFRFLDRIPNYAIVNEAVNISKNLNPKYAGFINATLKKIFVSKDDIFEINIADETKKLSIKYSFPSSLYLILRNEYSEDIAQQVMVDSLTIPKLSFRINTLKISRDELLAQYSNYNLTKSLVSSVGVIADKPVVNSEMFKKGLIFIQDEMSMRIAEVLNPQETDRVLDMCSAPGGKTTHLSQIMNNKGIIDAYDISEKKINLIKMNASWLGITNIYPHLLDARKINPEIQYDKILCDAPCSGLGVIKRKPEIKYHTFTNQELANLVEIQEQLLDKAYQLLKPGGILVYSTCTFCGYENTVQIRNFLVKHPDLKIIATEQIFGYENNTDGFYYCKIRKKDK</sequence>
<evidence type="ECO:0000313" key="15">
    <source>
        <dbReference type="EMBL" id="ALA97974.1"/>
    </source>
</evidence>
<evidence type="ECO:0000256" key="5">
    <source>
        <dbReference type="ARBA" id="ARBA00022552"/>
    </source>
</evidence>
<dbReference type="AlphaFoldDB" id="A0A0K2JHA2"/>
<accession>A0A0K2JHA2</accession>
<dbReference type="CDD" id="cd02440">
    <property type="entry name" value="AdoMet_MTases"/>
    <property type="match status" value="1"/>
</dbReference>
<comment type="subcellular location">
    <subcellularLocation>
        <location evidence="2">Cytoplasm</location>
    </subcellularLocation>
</comment>
<evidence type="ECO:0000256" key="3">
    <source>
        <dbReference type="ARBA" id="ARBA00012140"/>
    </source>
</evidence>
<dbReference type="KEGG" id="skn:SKUN_001088"/>
<dbReference type="Gene3D" id="3.30.70.1170">
    <property type="entry name" value="Sun protein, domain 3"/>
    <property type="match status" value="1"/>
</dbReference>
<dbReference type="Gene3D" id="3.40.50.150">
    <property type="entry name" value="Vaccinia Virus protein VP39"/>
    <property type="match status" value="1"/>
</dbReference>
<evidence type="ECO:0000256" key="2">
    <source>
        <dbReference type="ARBA" id="ARBA00004496"/>
    </source>
</evidence>
<dbReference type="Proteomes" id="UP000062963">
    <property type="component" value="Chromosome"/>
</dbReference>
<evidence type="ECO:0000256" key="13">
    <source>
        <dbReference type="PROSITE-ProRule" id="PRU01023"/>
    </source>
</evidence>
<dbReference type="NCBIfam" id="TIGR00563">
    <property type="entry name" value="rsmB"/>
    <property type="match status" value="1"/>
</dbReference>
<dbReference type="PANTHER" id="PTHR22807">
    <property type="entry name" value="NOP2 YEAST -RELATED NOL1/NOP2/FMU SUN DOMAIN-CONTAINING"/>
    <property type="match status" value="1"/>
</dbReference>
<comment type="catalytic activity">
    <reaction evidence="12">
        <text>cytidine(967) in 16S rRNA + S-adenosyl-L-methionine = 5-methylcytidine(967) in 16S rRNA + S-adenosyl-L-homocysteine + H(+)</text>
        <dbReference type="Rhea" id="RHEA:42748"/>
        <dbReference type="Rhea" id="RHEA-COMP:10219"/>
        <dbReference type="Rhea" id="RHEA-COMP:10220"/>
        <dbReference type="ChEBI" id="CHEBI:15378"/>
        <dbReference type="ChEBI" id="CHEBI:57856"/>
        <dbReference type="ChEBI" id="CHEBI:59789"/>
        <dbReference type="ChEBI" id="CHEBI:74483"/>
        <dbReference type="ChEBI" id="CHEBI:82748"/>
        <dbReference type="EC" id="2.1.1.176"/>
    </reaction>
</comment>
<dbReference type="GO" id="GO:0008649">
    <property type="term" value="F:rRNA methyltransferase activity"/>
    <property type="evidence" value="ECO:0007669"/>
    <property type="project" value="InterPro"/>
</dbReference>
<dbReference type="EMBL" id="CP010899">
    <property type="protein sequence ID" value="ALA97974.1"/>
    <property type="molecule type" value="Genomic_DNA"/>
</dbReference>
<dbReference type="GO" id="GO:0003723">
    <property type="term" value="F:RNA binding"/>
    <property type="evidence" value="ECO:0007669"/>
    <property type="project" value="UniProtKB-UniRule"/>
</dbReference>
<comment type="function">
    <text evidence="1">Specifically methylates the cytosine at position 967 (m5C967) of 16S rRNA.</text>
</comment>
<dbReference type="Pfam" id="PF01029">
    <property type="entry name" value="NusB"/>
    <property type="match status" value="1"/>
</dbReference>
<dbReference type="InterPro" id="IPR023267">
    <property type="entry name" value="RCMT"/>
</dbReference>
<proteinExistence type="inferred from homology"/>
<dbReference type="InterPro" id="IPR001678">
    <property type="entry name" value="MeTrfase_RsmB-F_NOP2_dom"/>
</dbReference>
<keyword evidence="5" id="KW-0698">rRNA processing</keyword>
<evidence type="ECO:0000256" key="1">
    <source>
        <dbReference type="ARBA" id="ARBA00002724"/>
    </source>
</evidence>
<dbReference type="PRINTS" id="PR02008">
    <property type="entry name" value="RCMTFAMILY"/>
</dbReference>
<dbReference type="NCBIfam" id="NF011494">
    <property type="entry name" value="PRK14902.1"/>
    <property type="match status" value="1"/>
</dbReference>
<dbReference type="PROSITE" id="PS51686">
    <property type="entry name" value="SAM_MT_RSMB_NOP"/>
    <property type="match status" value="1"/>
</dbReference>
<feature type="binding site" evidence="13">
    <location>
        <position position="277"/>
    </location>
    <ligand>
        <name>S-adenosyl-L-methionine</name>
        <dbReference type="ChEBI" id="CHEBI:59789"/>
    </ligand>
</feature>
<dbReference type="RefSeq" id="WP_053391114.1">
    <property type="nucleotide sequence ID" value="NZ_CP010899.1"/>
</dbReference>
<feature type="binding site" evidence="13">
    <location>
        <position position="304"/>
    </location>
    <ligand>
        <name>S-adenosyl-L-methionine</name>
        <dbReference type="ChEBI" id="CHEBI:59789"/>
    </ligand>
</feature>
<evidence type="ECO:0000313" key="16">
    <source>
        <dbReference type="Proteomes" id="UP000062963"/>
    </source>
</evidence>
<dbReference type="PANTHER" id="PTHR22807:SF53">
    <property type="entry name" value="RIBOSOMAL RNA SMALL SUBUNIT METHYLTRANSFERASE B-RELATED"/>
    <property type="match status" value="1"/>
</dbReference>
<dbReference type="GO" id="GO:0005737">
    <property type="term" value="C:cytoplasm"/>
    <property type="evidence" value="ECO:0007669"/>
    <property type="project" value="UniProtKB-SubCell"/>
</dbReference>
<dbReference type="Gene3D" id="1.10.940.10">
    <property type="entry name" value="NusB-like"/>
    <property type="match status" value="1"/>
</dbReference>
<evidence type="ECO:0000256" key="4">
    <source>
        <dbReference type="ARBA" id="ARBA00022490"/>
    </source>
</evidence>
<dbReference type="OrthoDB" id="9810297at2"/>
<name>A0A0K2JHA2_SPIKU</name>
<reference evidence="15 16" key="1">
    <citation type="journal article" date="2015" name="Genome Announc.">
        <title>Complete Genome Sequence of Spiroplasma kunkelii Strain CR2-3x, Causal Agent of Corn Stunt Disease in Zea mays L.</title>
        <authorList>
            <person name="Davis R.E."/>
            <person name="Shao J."/>
            <person name="Dally E.L."/>
            <person name="Zhao Y."/>
            <person name="Gasparich G.E."/>
            <person name="Gaynor B.J."/>
            <person name="Athey J.C."/>
            <person name="Harrison N.A."/>
            <person name="Donofrio N."/>
        </authorList>
    </citation>
    <scope>NUCLEOTIDE SEQUENCE [LARGE SCALE GENOMIC DNA]</scope>
    <source>
        <strain evidence="15 16">CR2-3x</strain>
    </source>
</reference>
<dbReference type="STRING" id="273035.SKUN_001088"/>
<feature type="active site" description="Nucleophile" evidence="13">
    <location>
        <position position="374"/>
    </location>
</feature>
<keyword evidence="4" id="KW-0963">Cytoplasm</keyword>
<evidence type="ECO:0000256" key="6">
    <source>
        <dbReference type="ARBA" id="ARBA00022603"/>
    </source>
</evidence>
<dbReference type="SUPFAM" id="SSF53335">
    <property type="entry name" value="S-adenosyl-L-methionine-dependent methyltransferases"/>
    <property type="match status" value="1"/>
</dbReference>
<organism evidence="15 16">
    <name type="scientific">Spiroplasma kunkelii CR2-3x</name>
    <dbReference type="NCBI Taxonomy" id="273035"/>
    <lineage>
        <taxon>Bacteria</taxon>
        <taxon>Bacillati</taxon>
        <taxon>Mycoplasmatota</taxon>
        <taxon>Mollicutes</taxon>
        <taxon>Entomoplasmatales</taxon>
        <taxon>Spiroplasmataceae</taxon>
        <taxon>Spiroplasma</taxon>
    </lineage>
</organism>
<dbReference type="GO" id="GO:0006355">
    <property type="term" value="P:regulation of DNA-templated transcription"/>
    <property type="evidence" value="ECO:0007669"/>
    <property type="project" value="InterPro"/>
</dbReference>
<keyword evidence="9 13" id="KW-0694">RNA-binding</keyword>
<feature type="domain" description="SAM-dependent MTase RsmB/NOP-type" evidence="14">
    <location>
        <begin position="155"/>
        <end position="423"/>
    </location>
</feature>
<evidence type="ECO:0000256" key="7">
    <source>
        <dbReference type="ARBA" id="ARBA00022679"/>
    </source>
</evidence>
<comment type="similarity">
    <text evidence="13">Belongs to the class I-like SAM-binding methyltransferase superfamily. RsmB/NOP family.</text>
</comment>